<dbReference type="AlphaFoldDB" id="A0A438MK08"/>
<organism evidence="1 2">
    <name type="scientific">Nonomuraea polychroma</name>
    <dbReference type="NCBI Taxonomy" id="46176"/>
    <lineage>
        <taxon>Bacteria</taxon>
        <taxon>Bacillati</taxon>
        <taxon>Actinomycetota</taxon>
        <taxon>Actinomycetes</taxon>
        <taxon>Streptosporangiales</taxon>
        <taxon>Streptosporangiaceae</taxon>
        <taxon>Nonomuraea</taxon>
    </lineage>
</organism>
<protein>
    <submittedName>
        <fullName evidence="1">Uncharacterized protein</fullName>
    </submittedName>
</protein>
<accession>A0A438MK08</accession>
<dbReference type="Proteomes" id="UP000284824">
    <property type="component" value="Unassembled WGS sequence"/>
</dbReference>
<comment type="caution">
    <text evidence="1">The sequence shown here is derived from an EMBL/GenBank/DDBJ whole genome shotgun (WGS) entry which is preliminary data.</text>
</comment>
<name>A0A438MK08_9ACTN</name>
<reference evidence="1 2" key="1">
    <citation type="submission" date="2019-01" db="EMBL/GenBank/DDBJ databases">
        <title>Sequencing the genomes of 1000 actinobacteria strains.</title>
        <authorList>
            <person name="Klenk H.-P."/>
        </authorList>
    </citation>
    <scope>NUCLEOTIDE SEQUENCE [LARGE SCALE GENOMIC DNA]</scope>
    <source>
        <strain evidence="1 2">DSM 43925</strain>
    </source>
</reference>
<evidence type="ECO:0000313" key="1">
    <source>
        <dbReference type="EMBL" id="RVX46217.1"/>
    </source>
</evidence>
<evidence type="ECO:0000313" key="2">
    <source>
        <dbReference type="Proteomes" id="UP000284824"/>
    </source>
</evidence>
<dbReference type="EMBL" id="SAUN01000001">
    <property type="protein sequence ID" value="RVX46217.1"/>
    <property type="molecule type" value="Genomic_DNA"/>
</dbReference>
<proteinExistence type="predicted"/>
<gene>
    <name evidence="1" type="ORF">EDD27_9075</name>
</gene>
<keyword evidence="2" id="KW-1185">Reference proteome</keyword>
<sequence length="80" mass="8937">MRHTGAVSDRDPAFARDAATAAYYEQRAKEYDEWYLAQGRFASLNPPAWHLQVSHLVDLVGGLPTGQSFVAARVTWSNRS</sequence>